<dbReference type="SUPFAM" id="SSF56801">
    <property type="entry name" value="Acetyl-CoA synthetase-like"/>
    <property type="match status" value="1"/>
</dbReference>
<dbReference type="Proteomes" id="UP000273828">
    <property type="component" value="Unassembled WGS sequence"/>
</dbReference>
<dbReference type="Pfam" id="PF13193">
    <property type="entry name" value="AMP-binding_C"/>
    <property type="match status" value="1"/>
</dbReference>
<keyword evidence="6" id="KW-1185">Reference proteome</keyword>
<dbReference type="InterPro" id="IPR000873">
    <property type="entry name" value="AMP-dep_synth/lig_dom"/>
</dbReference>
<dbReference type="InterPro" id="IPR020845">
    <property type="entry name" value="AMP-binding_CS"/>
</dbReference>
<dbReference type="Pfam" id="PF00501">
    <property type="entry name" value="AMP-binding"/>
    <property type="match status" value="1"/>
</dbReference>
<dbReference type="PANTHER" id="PTHR43201:SF5">
    <property type="entry name" value="MEDIUM-CHAIN ACYL-COA LIGASE ACSF2, MITOCHONDRIAL"/>
    <property type="match status" value="1"/>
</dbReference>
<name>A0A3N6LJ50_9EURY</name>
<feature type="domain" description="AMP-binding enzyme C-terminal" evidence="4">
    <location>
        <begin position="431"/>
        <end position="506"/>
    </location>
</feature>
<evidence type="ECO:0000259" key="4">
    <source>
        <dbReference type="Pfam" id="PF13193"/>
    </source>
</evidence>
<dbReference type="EMBL" id="REFY01000005">
    <property type="protein sequence ID" value="RQG87881.1"/>
    <property type="molecule type" value="Genomic_DNA"/>
</dbReference>
<proteinExistence type="inferred from homology"/>
<sequence length="518" mass="57285">MGTRSTIIDSLVHASTWYPEREALVQGEQDARRAYTYGELEEESRQFANGLRDAGIEAGDRIVFLNRSVVEHAVAYFGALRAGAIPATIHFRESPSTIQSMVESVSPTALVFQPQLHETAELVLETSSTITESIVLDRLGEVPTFARPYSDVLDAPPQELPTVSSSDRAFINFSSGTTGVPKPVVHTHENIIESTHLAFFKKQIGPGDRTLKTNTPSFIAWANTTFPYVNAGATVVFLEQSDPVAILEAIDAERITSLILVPTIWKRILAEDLEQYDLESIRTAGYSGEPLDPGLFARIKAEVTPNICTMYGTTETMSSSMTLFPDDVDEDTLDSVGYPVPDTDVRIIEPDSRDPDRQVDRGDTGEIIVRGPSVAEEIWNDPERTRATFHEDGWLFTGDLGYVGEDRLLYLRGRHDNMIISGGINIYPEKVNEVLGSWDEIADSAVIGVPHDTWGETVTAIVVPRDESVTEEDVKSVCAESPDLADYQQPRLVRFVDELPKTGTSKIDYAALRERFAE</sequence>
<evidence type="ECO:0000259" key="3">
    <source>
        <dbReference type="Pfam" id="PF00501"/>
    </source>
</evidence>
<dbReference type="InterPro" id="IPR025110">
    <property type="entry name" value="AMP-bd_C"/>
</dbReference>
<evidence type="ECO:0000313" key="6">
    <source>
        <dbReference type="Proteomes" id="UP000273828"/>
    </source>
</evidence>
<dbReference type="InterPro" id="IPR045851">
    <property type="entry name" value="AMP-bd_C_sf"/>
</dbReference>
<dbReference type="Gene3D" id="3.40.50.12780">
    <property type="entry name" value="N-terminal domain of ligase-like"/>
    <property type="match status" value="1"/>
</dbReference>
<organism evidence="5 6">
    <name type="scientific">Natrarchaeobius halalkaliphilus</name>
    <dbReference type="NCBI Taxonomy" id="1679091"/>
    <lineage>
        <taxon>Archaea</taxon>
        <taxon>Methanobacteriati</taxon>
        <taxon>Methanobacteriota</taxon>
        <taxon>Stenosarchaea group</taxon>
        <taxon>Halobacteria</taxon>
        <taxon>Halobacteriales</taxon>
        <taxon>Natrialbaceae</taxon>
        <taxon>Natrarchaeobius</taxon>
    </lineage>
</organism>
<reference evidence="5 6" key="1">
    <citation type="submission" date="2018-10" db="EMBL/GenBank/DDBJ databases">
        <title>Natrarchaeobius chitinivorans gen. nov., sp. nov., and Natrarchaeobius haloalkaliphilus sp. nov., alkaliphilic, chitin-utilizing haloarchaea from hypersaline alkaline lakes.</title>
        <authorList>
            <person name="Sorokin D.Y."/>
            <person name="Elcheninov A.G."/>
            <person name="Kostrikina N.A."/>
            <person name="Bale N.J."/>
            <person name="Sinninghe Damste J.S."/>
            <person name="Khijniak T.V."/>
            <person name="Kublanov I.V."/>
            <person name="Toshchakov S.V."/>
        </authorList>
    </citation>
    <scope>NUCLEOTIDE SEQUENCE [LARGE SCALE GENOMIC DNA]</scope>
    <source>
        <strain evidence="5 6">AArcht-Sl</strain>
    </source>
</reference>
<feature type="domain" description="AMP-dependent synthetase/ligase" evidence="3">
    <location>
        <begin position="18"/>
        <end position="379"/>
    </location>
</feature>
<evidence type="ECO:0000256" key="2">
    <source>
        <dbReference type="ARBA" id="ARBA00022598"/>
    </source>
</evidence>
<evidence type="ECO:0000256" key="1">
    <source>
        <dbReference type="ARBA" id="ARBA00006432"/>
    </source>
</evidence>
<comment type="similarity">
    <text evidence="1">Belongs to the ATP-dependent AMP-binding enzyme family.</text>
</comment>
<dbReference type="Gene3D" id="3.30.300.30">
    <property type="match status" value="1"/>
</dbReference>
<keyword evidence="2 5" id="KW-0436">Ligase</keyword>
<dbReference type="OrthoDB" id="193284at2157"/>
<protein>
    <submittedName>
        <fullName evidence="5">Long-chain fatty acid--CoA ligase</fullName>
    </submittedName>
</protein>
<accession>A0A3N6LJ50</accession>
<dbReference type="InterPro" id="IPR042099">
    <property type="entry name" value="ANL_N_sf"/>
</dbReference>
<dbReference type="GO" id="GO:0031956">
    <property type="term" value="F:medium-chain fatty acid-CoA ligase activity"/>
    <property type="evidence" value="ECO:0007669"/>
    <property type="project" value="TreeGrafter"/>
</dbReference>
<dbReference type="PROSITE" id="PS00455">
    <property type="entry name" value="AMP_BINDING"/>
    <property type="match status" value="1"/>
</dbReference>
<dbReference type="RefSeq" id="WP_124179080.1">
    <property type="nucleotide sequence ID" value="NZ_REFY01000005.1"/>
</dbReference>
<evidence type="ECO:0000313" key="5">
    <source>
        <dbReference type="EMBL" id="RQG87881.1"/>
    </source>
</evidence>
<dbReference type="GO" id="GO:0006631">
    <property type="term" value="P:fatty acid metabolic process"/>
    <property type="evidence" value="ECO:0007669"/>
    <property type="project" value="TreeGrafter"/>
</dbReference>
<gene>
    <name evidence="5" type="ORF">EA462_13540</name>
</gene>
<comment type="caution">
    <text evidence="5">The sequence shown here is derived from an EMBL/GenBank/DDBJ whole genome shotgun (WGS) entry which is preliminary data.</text>
</comment>
<dbReference type="AlphaFoldDB" id="A0A3N6LJ50"/>
<dbReference type="PANTHER" id="PTHR43201">
    <property type="entry name" value="ACYL-COA SYNTHETASE"/>
    <property type="match status" value="1"/>
</dbReference>